<evidence type="ECO:0000256" key="13">
    <source>
        <dbReference type="ARBA" id="ARBA00022989"/>
    </source>
</evidence>
<keyword evidence="18" id="KW-1185">Reference proteome</keyword>
<keyword evidence="14" id="KW-0408">Iron</keyword>
<evidence type="ECO:0000256" key="4">
    <source>
        <dbReference type="ARBA" id="ARBA00005163"/>
    </source>
</evidence>
<dbReference type="GO" id="GO:0006099">
    <property type="term" value="P:tricarboxylic acid cycle"/>
    <property type="evidence" value="ECO:0007669"/>
    <property type="project" value="UniProtKB-UniPathway"/>
</dbReference>
<keyword evidence="15 16" id="KW-0472">Membrane</keyword>
<name>A0A231V2F3_9HYPH</name>
<dbReference type="SUPFAM" id="SSF81343">
    <property type="entry name" value="Fumarate reductase respiratory complex transmembrane subunits"/>
    <property type="match status" value="1"/>
</dbReference>
<keyword evidence="7" id="KW-0813">Transport</keyword>
<keyword evidence="11" id="KW-0479">Metal-binding</keyword>
<sequence>MSIQNDMRTPLKKVRGLGAARDGTDHFWHQRLTAALNVPLILILFGVIAAMFGLGFEGSRALLANPFIGILLAAAFLNICWHMKLGMQMVIEDYIHSDGMKALLLLANGAYCAALALIALYALIKLALLG</sequence>
<dbReference type="NCBIfam" id="TIGR02968">
    <property type="entry name" value="succ_dehyd_anc"/>
    <property type="match status" value="1"/>
</dbReference>
<reference evidence="18" key="1">
    <citation type="journal article" date="2017" name="Int. J. Syst. Evol. Microbiol.">
        <title>Notoacmeibacter marinus gen. nov., sp. nov., isolated from the gut of a limpet and proposal of Notoacmeibacteraceae fam. nov. in the order Rhizobiales of the class Alphaproteobacteria.</title>
        <authorList>
            <person name="Huang Z."/>
            <person name="Guo F."/>
            <person name="Lai Q."/>
        </authorList>
    </citation>
    <scope>NUCLEOTIDE SEQUENCE [LARGE SCALE GENOMIC DNA]</scope>
    <source>
        <strain evidence="18">XMTR2A4</strain>
    </source>
</reference>
<evidence type="ECO:0000313" key="18">
    <source>
        <dbReference type="Proteomes" id="UP000215405"/>
    </source>
</evidence>
<evidence type="ECO:0000256" key="3">
    <source>
        <dbReference type="ARBA" id="ARBA00004141"/>
    </source>
</evidence>
<dbReference type="GO" id="GO:0016020">
    <property type="term" value="C:membrane"/>
    <property type="evidence" value="ECO:0007669"/>
    <property type="project" value="UniProtKB-SubCell"/>
</dbReference>
<dbReference type="EMBL" id="NBYO01000001">
    <property type="protein sequence ID" value="OXT02324.1"/>
    <property type="molecule type" value="Genomic_DNA"/>
</dbReference>
<evidence type="ECO:0000256" key="14">
    <source>
        <dbReference type="ARBA" id="ARBA00023004"/>
    </source>
</evidence>
<evidence type="ECO:0000256" key="10">
    <source>
        <dbReference type="ARBA" id="ARBA00022692"/>
    </source>
</evidence>
<evidence type="ECO:0000313" key="17">
    <source>
        <dbReference type="EMBL" id="OXT02324.1"/>
    </source>
</evidence>
<evidence type="ECO:0000256" key="5">
    <source>
        <dbReference type="ARBA" id="ARBA00011558"/>
    </source>
</evidence>
<dbReference type="InterPro" id="IPR014312">
    <property type="entry name" value="Succ_DH_anchor"/>
</dbReference>
<evidence type="ECO:0000256" key="6">
    <source>
        <dbReference type="ARBA" id="ARBA00019425"/>
    </source>
</evidence>
<dbReference type="GO" id="GO:0046872">
    <property type="term" value="F:metal ion binding"/>
    <property type="evidence" value="ECO:0007669"/>
    <property type="project" value="UniProtKB-KW"/>
</dbReference>
<dbReference type="RefSeq" id="WP_094076280.1">
    <property type="nucleotide sequence ID" value="NZ_NBYO01000001.1"/>
</dbReference>
<comment type="caution">
    <text evidence="17">The sequence shown here is derived from an EMBL/GenBank/DDBJ whole genome shotgun (WGS) entry which is preliminary data.</text>
</comment>
<evidence type="ECO:0000256" key="9">
    <source>
        <dbReference type="ARBA" id="ARBA00022617"/>
    </source>
</evidence>
<keyword evidence="10 16" id="KW-0812">Transmembrane</keyword>
<evidence type="ECO:0000256" key="11">
    <source>
        <dbReference type="ARBA" id="ARBA00022723"/>
    </source>
</evidence>
<keyword evidence="13 16" id="KW-1133">Transmembrane helix</keyword>
<evidence type="ECO:0000256" key="16">
    <source>
        <dbReference type="SAM" id="Phobius"/>
    </source>
</evidence>
<keyword evidence="12" id="KW-0249">Electron transport</keyword>
<comment type="function">
    <text evidence="2">Membrane-anchoring subunit of succinate dehydrogenase (SDH).</text>
</comment>
<comment type="subcellular location">
    <subcellularLocation>
        <location evidence="3">Membrane</location>
        <topology evidence="3">Multi-pass membrane protein</topology>
    </subcellularLocation>
</comment>
<dbReference type="OrthoDB" id="9809280at2"/>
<dbReference type="Gene3D" id="1.20.1300.10">
    <property type="entry name" value="Fumarate reductase/succinate dehydrogenase, transmembrane subunit"/>
    <property type="match status" value="1"/>
</dbReference>
<dbReference type="CDD" id="cd03495">
    <property type="entry name" value="SQR_TypeC_SdhD_like"/>
    <property type="match status" value="1"/>
</dbReference>
<comment type="cofactor">
    <cofactor evidence="1">
        <name>heme</name>
        <dbReference type="ChEBI" id="CHEBI:30413"/>
    </cofactor>
</comment>
<comment type="pathway">
    <text evidence="4">Carbohydrate metabolism; tricarboxylic acid cycle.</text>
</comment>
<dbReference type="AlphaFoldDB" id="A0A231V2F3"/>
<keyword evidence="9" id="KW-0349">Heme</keyword>
<dbReference type="Proteomes" id="UP000215405">
    <property type="component" value="Unassembled WGS sequence"/>
</dbReference>
<evidence type="ECO:0000256" key="8">
    <source>
        <dbReference type="ARBA" id="ARBA00022532"/>
    </source>
</evidence>
<accession>A0A231V2F3</accession>
<organism evidence="17 18">
    <name type="scientific">Notoacmeibacter marinus</name>
    <dbReference type="NCBI Taxonomy" id="1876515"/>
    <lineage>
        <taxon>Bacteria</taxon>
        <taxon>Pseudomonadati</taxon>
        <taxon>Pseudomonadota</taxon>
        <taxon>Alphaproteobacteria</taxon>
        <taxon>Hyphomicrobiales</taxon>
        <taxon>Notoacmeibacteraceae</taxon>
        <taxon>Notoacmeibacter</taxon>
    </lineage>
</organism>
<dbReference type="InterPro" id="IPR034804">
    <property type="entry name" value="SQR/QFR_C/D"/>
</dbReference>
<proteinExistence type="predicted"/>
<protein>
    <recommendedName>
        <fullName evidence="6">Succinate dehydrogenase hydrophobic membrane anchor subunit</fullName>
    </recommendedName>
</protein>
<comment type="subunit">
    <text evidence="5">Part of an enzyme complex containing four subunits: a flavoprotein, an iron-sulfur protein, plus two membrane-anchoring proteins, SdhC and SdhD.</text>
</comment>
<evidence type="ECO:0000256" key="7">
    <source>
        <dbReference type="ARBA" id="ARBA00022448"/>
    </source>
</evidence>
<dbReference type="GO" id="GO:0020037">
    <property type="term" value="F:heme binding"/>
    <property type="evidence" value="ECO:0007669"/>
    <property type="project" value="InterPro"/>
</dbReference>
<feature type="transmembrane region" description="Helical" evidence="16">
    <location>
        <begin position="34"/>
        <end position="56"/>
    </location>
</feature>
<dbReference type="Pfam" id="PF01127">
    <property type="entry name" value="Sdh_cyt"/>
    <property type="match status" value="1"/>
</dbReference>
<evidence type="ECO:0000256" key="2">
    <source>
        <dbReference type="ARBA" id="ARBA00004050"/>
    </source>
</evidence>
<keyword evidence="8" id="KW-0816">Tricarboxylic acid cycle</keyword>
<dbReference type="InterPro" id="IPR000701">
    <property type="entry name" value="SuccDH_FuR_B_TM-su"/>
</dbReference>
<evidence type="ECO:0000256" key="12">
    <source>
        <dbReference type="ARBA" id="ARBA00022982"/>
    </source>
</evidence>
<evidence type="ECO:0000256" key="1">
    <source>
        <dbReference type="ARBA" id="ARBA00001971"/>
    </source>
</evidence>
<evidence type="ECO:0000256" key="15">
    <source>
        <dbReference type="ARBA" id="ARBA00023136"/>
    </source>
</evidence>
<dbReference type="UniPathway" id="UPA00223"/>
<feature type="transmembrane region" description="Helical" evidence="16">
    <location>
        <begin position="102"/>
        <end position="124"/>
    </location>
</feature>
<feature type="transmembrane region" description="Helical" evidence="16">
    <location>
        <begin position="62"/>
        <end position="81"/>
    </location>
</feature>
<gene>
    <name evidence="17" type="ORF">B7H23_05310</name>
</gene>